<dbReference type="PANTHER" id="PTHR43527">
    <property type="entry name" value="4-DIPHOSPHOCYTIDYL-2-C-METHYL-D-ERYTHRITOL KINASE, CHLOROPLASTIC"/>
    <property type="match status" value="1"/>
</dbReference>
<reference evidence="6" key="1">
    <citation type="submission" date="2022-12" db="EMBL/GenBank/DDBJ databases">
        <title>Peptostreptococcus.</title>
        <authorList>
            <person name="Lee S.H."/>
        </authorList>
    </citation>
    <scope>NUCLEOTIDE SEQUENCE</scope>
    <source>
        <strain evidence="6">CBA3647</strain>
    </source>
</reference>
<evidence type="ECO:0000313" key="6">
    <source>
        <dbReference type="EMBL" id="WAW15093.1"/>
    </source>
</evidence>
<evidence type="ECO:0000256" key="4">
    <source>
        <dbReference type="ARBA" id="ARBA00022840"/>
    </source>
</evidence>
<dbReference type="EMBL" id="CP114052">
    <property type="protein sequence ID" value="WAW15093.1"/>
    <property type="molecule type" value="Genomic_DNA"/>
</dbReference>
<evidence type="ECO:0000256" key="3">
    <source>
        <dbReference type="ARBA" id="ARBA00022777"/>
    </source>
</evidence>
<keyword evidence="4" id="KW-0067">ATP-binding</keyword>
<dbReference type="Proteomes" id="UP001164187">
    <property type="component" value="Chromosome"/>
</dbReference>
<accession>A0ABY7JSQ7</accession>
<organism evidence="6 7">
    <name type="scientific">Peptostreptococcus equinus</name>
    <dbReference type="NCBI Taxonomy" id="3003601"/>
    <lineage>
        <taxon>Bacteria</taxon>
        <taxon>Bacillati</taxon>
        <taxon>Bacillota</taxon>
        <taxon>Clostridia</taxon>
        <taxon>Peptostreptococcales</taxon>
        <taxon>Peptostreptococcaceae</taxon>
        <taxon>Peptostreptococcus</taxon>
    </lineage>
</organism>
<keyword evidence="3" id="KW-0418">Kinase</keyword>
<proteinExistence type="predicted"/>
<gene>
    <name evidence="6" type="ORF">O0R46_01200</name>
</gene>
<sequence>MKSGFGVCPGTCGELVQGLMAKGEYISSYCIDLYSKAKIFEKSNSDIKNKLGKKSLTAIEMILDRFSIDKNSLNNLDIEITSQIPKGKGMASSTADIGACIMATLDFYDIYMSPEEISDMVAKIEPTDSIYYPEVCIFDPLKGQKKISLGYLPIEKVLILEPNLKINTVSIRASKQYYDKLNKNKIFTETAFKMLKKGFKKEDLRLIKSACENSALANESIKNTPFLRNLIECANKCDYGFLNIAHTGTVVGIGISQKTDLEKLTYEITNSDISKIYKKIYLCDVVRGGLRKEG</sequence>
<dbReference type="Pfam" id="PF00288">
    <property type="entry name" value="GHMP_kinases_N"/>
    <property type="match status" value="1"/>
</dbReference>
<evidence type="ECO:0000256" key="1">
    <source>
        <dbReference type="ARBA" id="ARBA00022679"/>
    </source>
</evidence>
<keyword evidence="2" id="KW-0547">Nucleotide-binding</keyword>
<evidence type="ECO:0000259" key="5">
    <source>
        <dbReference type="Pfam" id="PF00288"/>
    </source>
</evidence>
<keyword evidence="7" id="KW-1185">Reference proteome</keyword>
<feature type="domain" description="GHMP kinase N-terminal" evidence="5">
    <location>
        <begin position="58"/>
        <end position="125"/>
    </location>
</feature>
<dbReference type="InterPro" id="IPR020568">
    <property type="entry name" value="Ribosomal_Su5_D2-typ_SF"/>
</dbReference>
<dbReference type="InterPro" id="IPR006204">
    <property type="entry name" value="GHMP_kinase_N_dom"/>
</dbReference>
<dbReference type="Gene3D" id="3.30.230.10">
    <property type="match status" value="1"/>
</dbReference>
<protein>
    <recommendedName>
        <fullName evidence="5">GHMP kinase N-terminal domain-containing protein</fullName>
    </recommendedName>
</protein>
<keyword evidence="1" id="KW-0808">Transferase</keyword>
<dbReference type="PANTHER" id="PTHR43527:SF1">
    <property type="entry name" value="L-THREONINE KINASE"/>
    <property type="match status" value="1"/>
</dbReference>
<dbReference type="SUPFAM" id="SSF54211">
    <property type="entry name" value="Ribosomal protein S5 domain 2-like"/>
    <property type="match status" value="1"/>
</dbReference>
<dbReference type="RefSeq" id="WP_269311786.1">
    <property type="nucleotide sequence ID" value="NZ_CP114052.1"/>
</dbReference>
<name>A0ABY7JSQ7_9FIRM</name>
<evidence type="ECO:0000256" key="2">
    <source>
        <dbReference type="ARBA" id="ARBA00022741"/>
    </source>
</evidence>
<dbReference type="InterPro" id="IPR014721">
    <property type="entry name" value="Ribsml_uS5_D2-typ_fold_subgr"/>
</dbReference>
<evidence type="ECO:0000313" key="7">
    <source>
        <dbReference type="Proteomes" id="UP001164187"/>
    </source>
</evidence>